<feature type="non-terminal residue" evidence="5">
    <location>
        <position position="1"/>
    </location>
</feature>
<dbReference type="GO" id="GO:0006355">
    <property type="term" value="P:regulation of DNA-templated transcription"/>
    <property type="evidence" value="ECO:0007669"/>
    <property type="project" value="TreeGrafter"/>
</dbReference>
<dbReference type="EMBL" id="JAHRHJ020000010">
    <property type="protein sequence ID" value="KAH9299928.1"/>
    <property type="molecule type" value="Genomic_DNA"/>
</dbReference>
<dbReference type="GO" id="GO:0000976">
    <property type="term" value="F:transcription cis-regulatory region binding"/>
    <property type="evidence" value="ECO:0007669"/>
    <property type="project" value="TreeGrafter"/>
</dbReference>
<evidence type="ECO:0000313" key="5">
    <source>
        <dbReference type="EMBL" id="KAH9299928.1"/>
    </source>
</evidence>
<dbReference type="GO" id="GO:0030154">
    <property type="term" value="P:cell differentiation"/>
    <property type="evidence" value="ECO:0007669"/>
    <property type="project" value="TreeGrafter"/>
</dbReference>
<dbReference type="CDD" id="cd00167">
    <property type="entry name" value="SANT"/>
    <property type="match status" value="1"/>
</dbReference>
<dbReference type="Gene3D" id="1.10.10.60">
    <property type="entry name" value="Homeodomain-like"/>
    <property type="match status" value="1"/>
</dbReference>
<comment type="subcellular location">
    <subcellularLocation>
        <location evidence="1">Nucleus</location>
    </subcellularLocation>
</comment>
<protein>
    <recommendedName>
        <fullName evidence="4">HTH myb-type domain-containing protein</fullName>
    </recommendedName>
</protein>
<dbReference type="InterPro" id="IPR017930">
    <property type="entry name" value="Myb_dom"/>
</dbReference>
<dbReference type="GO" id="GO:0005634">
    <property type="term" value="C:nucleus"/>
    <property type="evidence" value="ECO:0007669"/>
    <property type="project" value="UniProtKB-SubCell"/>
</dbReference>
<name>A0AA38CNT2_TAXCH</name>
<evidence type="ECO:0000259" key="4">
    <source>
        <dbReference type="PROSITE" id="PS51294"/>
    </source>
</evidence>
<reference evidence="5 6" key="1">
    <citation type="journal article" date="2021" name="Nat. Plants">
        <title>The Taxus genome provides insights into paclitaxel biosynthesis.</title>
        <authorList>
            <person name="Xiong X."/>
            <person name="Gou J."/>
            <person name="Liao Q."/>
            <person name="Li Y."/>
            <person name="Zhou Q."/>
            <person name="Bi G."/>
            <person name="Li C."/>
            <person name="Du R."/>
            <person name="Wang X."/>
            <person name="Sun T."/>
            <person name="Guo L."/>
            <person name="Liang H."/>
            <person name="Lu P."/>
            <person name="Wu Y."/>
            <person name="Zhang Z."/>
            <person name="Ro D.K."/>
            <person name="Shang Y."/>
            <person name="Huang S."/>
            <person name="Yan J."/>
        </authorList>
    </citation>
    <scope>NUCLEOTIDE SEQUENCE [LARGE SCALE GENOMIC DNA]</scope>
    <source>
        <strain evidence="5">Ta-2019</strain>
    </source>
</reference>
<evidence type="ECO:0000256" key="2">
    <source>
        <dbReference type="ARBA" id="ARBA00023125"/>
    </source>
</evidence>
<proteinExistence type="predicted"/>
<dbReference type="Proteomes" id="UP000824469">
    <property type="component" value="Unassembled WGS sequence"/>
</dbReference>
<dbReference type="SUPFAM" id="SSF46689">
    <property type="entry name" value="Homeodomain-like"/>
    <property type="match status" value="1"/>
</dbReference>
<dbReference type="PANTHER" id="PTHR47998">
    <property type="entry name" value="TRANSCRIPTION FACTOR MYB51-LIKE ISOFORM X1"/>
    <property type="match status" value="1"/>
</dbReference>
<sequence>WSLIAGRLPGRTDNEINYWNTCLSKKLQNMGFTAPQSQKTMANGINLTKKPQVH</sequence>
<keyword evidence="6" id="KW-1185">Reference proteome</keyword>
<dbReference type="InterPro" id="IPR009057">
    <property type="entry name" value="Homeodomain-like_sf"/>
</dbReference>
<keyword evidence="2" id="KW-0238">DNA-binding</keyword>
<comment type="caution">
    <text evidence="5">The sequence shown here is derived from an EMBL/GenBank/DDBJ whole genome shotgun (WGS) entry which is preliminary data.</text>
</comment>
<organism evidence="5 6">
    <name type="scientific">Taxus chinensis</name>
    <name type="common">Chinese yew</name>
    <name type="synonym">Taxus wallichiana var. chinensis</name>
    <dbReference type="NCBI Taxonomy" id="29808"/>
    <lineage>
        <taxon>Eukaryota</taxon>
        <taxon>Viridiplantae</taxon>
        <taxon>Streptophyta</taxon>
        <taxon>Embryophyta</taxon>
        <taxon>Tracheophyta</taxon>
        <taxon>Spermatophyta</taxon>
        <taxon>Pinopsida</taxon>
        <taxon>Pinidae</taxon>
        <taxon>Conifers II</taxon>
        <taxon>Cupressales</taxon>
        <taxon>Taxaceae</taxon>
        <taxon>Taxus</taxon>
    </lineage>
</organism>
<keyword evidence="3" id="KW-0539">Nucleus</keyword>
<evidence type="ECO:0000256" key="3">
    <source>
        <dbReference type="ARBA" id="ARBA00023242"/>
    </source>
</evidence>
<dbReference type="AlphaFoldDB" id="A0AA38CNT2"/>
<dbReference type="PANTHER" id="PTHR47998:SF91">
    <property type="entry name" value="MYB-RELATED PROTEIN 308-LIKE"/>
    <property type="match status" value="1"/>
</dbReference>
<dbReference type="InterPro" id="IPR015495">
    <property type="entry name" value="Myb_TF_plants"/>
</dbReference>
<dbReference type="PROSITE" id="PS51294">
    <property type="entry name" value="HTH_MYB"/>
    <property type="match status" value="1"/>
</dbReference>
<dbReference type="InterPro" id="IPR001005">
    <property type="entry name" value="SANT/Myb"/>
</dbReference>
<evidence type="ECO:0000313" key="6">
    <source>
        <dbReference type="Proteomes" id="UP000824469"/>
    </source>
</evidence>
<accession>A0AA38CNT2</accession>
<gene>
    <name evidence="5" type="ORF">KI387_044624</name>
</gene>
<feature type="domain" description="HTH myb-type" evidence="4">
    <location>
        <begin position="1"/>
        <end position="27"/>
    </location>
</feature>
<evidence type="ECO:0000256" key="1">
    <source>
        <dbReference type="ARBA" id="ARBA00004123"/>
    </source>
</evidence>